<organism evidence="2 3">
    <name type="scientific">Pseudocercospora fijiensis (strain CIRAD86)</name>
    <name type="common">Black leaf streak disease fungus</name>
    <name type="synonym">Mycosphaerella fijiensis</name>
    <dbReference type="NCBI Taxonomy" id="383855"/>
    <lineage>
        <taxon>Eukaryota</taxon>
        <taxon>Fungi</taxon>
        <taxon>Dikarya</taxon>
        <taxon>Ascomycota</taxon>
        <taxon>Pezizomycotina</taxon>
        <taxon>Dothideomycetes</taxon>
        <taxon>Dothideomycetidae</taxon>
        <taxon>Mycosphaerellales</taxon>
        <taxon>Mycosphaerellaceae</taxon>
        <taxon>Pseudocercospora</taxon>
    </lineage>
</organism>
<dbReference type="PANTHER" id="PTHR47561">
    <property type="entry name" value="POLYSACCHARIDE DEACETYLASE FAMILY PROTEIN (AFU_ORTHOLOGUE AFUA_6G05030)"/>
    <property type="match status" value="1"/>
</dbReference>
<proteinExistence type="predicted"/>
<dbReference type="RefSeq" id="XP_007924839.1">
    <property type="nucleotide sequence ID" value="XM_007926648.1"/>
</dbReference>
<sequence>MGEAADLNRGLWPESQPIGSHYSVTEALPKILNLLKKYDIQVTYFIESWNLERYPSAIADEVAGAGHEVGWHAYQHEAWYQLDAAAERENFKRSFDALNEFIAPGSPGEGKVGLYKGFRPPGGPIHHPRTLELCHQYGLQYISAAAEHAALQSSLAVLPYRWRNVDAYFYMDTFGKLRILKGENDSKPIGEHELVRRWKADIDHAIERGEFLSMLFHPFLTTSEERLSAIEDVVSYLAQKRDEGAIW</sequence>
<evidence type="ECO:0000313" key="2">
    <source>
        <dbReference type="EMBL" id="EME84215.1"/>
    </source>
</evidence>
<dbReference type="GeneID" id="19332110"/>
<dbReference type="AlphaFoldDB" id="M2Z2Z6"/>
<reference evidence="2 3" key="1">
    <citation type="journal article" date="2012" name="PLoS Pathog.">
        <title>Diverse lifestyles and strategies of plant pathogenesis encoded in the genomes of eighteen Dothideomycetes fungi.</title>
        <authorList>
            <person name="Ohm R.A."/>
            <person name="Feau N."/>
            <person name="Henrissat B."/>
            <person name="Schoch C.L."/>
            <person name="Horwitz B.A."/>
            <person name="Barry K.W."/>
            <person name="Condon B.J."/>
            <person name="Copeland A.C."/>
            <person name="Dhillon B."/>
            <person name="Glaser F."/>
            <person name="Hesse C.N."/>
            <person name="Kosti I."/>
            <person name="LaButti K."/>
            <person name="Lindquist E.A."/>
            <person name="Lucas S."/>
            <person name="Salamov A.A."/>
            <person name="Bradshaw R.E."/>
            <person name="Ciuffetti L."/>
            <person name="Hamelin R.C."/>
            <person name="Kema G.H.J."/>
            <person name="Lawrence C."/>
            <person name="Scott J.A."/>
            <person name="Spatafora J.W."/>
            <person name="Turgeon B.G."/>
            <person name="de Wit P.J.G.M."/>
            <person name="Zhong S."/>
            <person name="Goodwin S.B."/>
            <person name="Grigoriev I.V."/>
        </authorList>
    </citation>
    <scope>NUCLEOTIDE SEQUENCE [LARGE SCALE GENOMIC DNA]</scope>
    <source>
        <strain evidence="2 3">CIRAD86</strain>
    </source>
</reference>
<dbReference type="HOGENOM" id="CLU_029940_1_2_1"/>
<dbReference type="Gene3D" id="3.20.20.370">
    <property type="entry name" value="Glycoside hydrolase/deacetylase"/>
    <property type="match status" value="1"/>
</dbReference>
<dbReference type="GO" id="GO:0016810">
    <property type="term" value="F:hydrolase activity, acting on carbon-nitrogen (but not peptide) bonds"/>
    <property type="evidence" value="ECO:0007669"/>
    <property type="project" value="InterPro"/>
</dbReference>
<feature type="domain" description="NodB homology" evidence="1">
    <location>
        <begin position="14"/>
        <end position="247"/>
    </location>
</feature>
<dbReference type="SUPFAM" id="SSF88713">
    <property type="entry name" value="Glycoside hydrolase/deacetylase"/>
    <property type="match status" value="1"/>
</dbReference>
<evidence type="ECO:0000259" key="1">
    <source>
        <dbReference type="PROSITE" id="PS51677"/>
    </source>
</evidence>
<gene>
    <name evidence="2" type="ORF">MYCFIDRAFT_163048</name>
</gene>
<dbReference type="OrthoDB" id="3162524at2759"/>
<evidence type="ECO:0000313" key="3">
    <source>
        <dbReference type="Proteomes" id="UP000016932"/>
    </source>
</evidence>
<dbReference type="InterPro" id="IPR002509">
    <property type="entry name" value="NODB_dom"/>
</dbReference>
<dbReference type="Pfam" id="PF01522">
    <property type="entry name" value="Polysacc_deac_1"/>
    <property type="match status" value="1"/>
</dbReference>
<dbReference type="EMBL" id="KB446557">
    <property type="protein sequence ID" value="EME84215.1"/>
    <property type="molecule type" value="Genomic_DNA"/>
</dbReference>
<dbReference type="VEuPathDB" id="FungiDB:MYCFIDRAFT_163048"/>
<dbReference type="Proteomes" id="UP000016932">
    <property type="component" value="Unassembled WGS sequence"/>
</dbReference>
<protein>
    <recommendedName>
        <fullName evidence="1">NodB homology domain-containing protein</fullName>
    </recommendedName>
</protein>
<dbReference type="KEGG" id="pfj:MYCFIDRAFT_163048"/>
<keyword evidence="3" id="KW-1185">Reference proteome</keyword>
<dbReference type="GO" id="GO:0005975">
    <property type="term" value="P:carbohydrate metabolic process"/>
    <property type="evidence" value="ECO:0007669"/>
    <property type="project" value="InterPro"/>
</dbReference>
<name>M2Z2Z6_PSEFD</name>
<dbReference type="InterPro" id="IPR011330">
    <property type="entry name" value="Glyco_hydro/deAcase_b/a-brl"/>
</dbReference>
<dbReference type="PROSITE" id="PS51677">
    <property type="entry name" value="NODB"/>
    <property type="match status" value="1"/>
</dbReference>
<dbReference type="PANTHER" id="PTHR47561:SF1">
    <property type="entry name" value="POLYSACCHARIDE DEACETYLASE FAMILY PROTEIN (AFU_ORTHOLOGUE AFUA_6G05030)"/>
    <property type="match status" value="1"/>
</dbReference>
<accession>M2Z2Z6</accession>